<keyword evidence="3" id="KW-1185">Reference proteome</keyword>
<reference evidence="2 3" key="1">
    <citation type="submission" date="2018-09" db="EMBL/GenBank/DDBJ databases">
        <title>Optimization and identification of Corynebacterium falsenii FN1-14 from fish paste.</title>
        <authorList>
            <person name="Daroonpunt R."/>
            <person name="Tanasupawat S."/>
        </authorList>
    </citation>
    <scope>NUCLEOTIDE SEQUENCE [LARGE SCALE GENOMIC DNA]</scope>
    <source>
        <strain evidence="2 3">FN1-14</strain>
    </source>
</reference>
<protein>
    <submittedName>
        <fullName evidence="2">ABC transporter permease</fullName>
    </submittedName>
</protein>
<dbReference type="OrthoDB" id="4419985at2"/>
<accession>A0A418Q9W1</accession>
<comment type="caution">
    <text evidence="2">The sequence shown here is derived from an EMBL/GenBank/DDBJ whole genome shotgun (WGS) entry which is preliminary data.</text>
</comment>
<dbReference type="AlphaFoldDB" id="A0A418Q9W1"/>
<feature type="transmembrane region" description="Helical" evidence="1">
    <location>
        <begin position="61"/>
        <end position="82"/>
    </location>
</feature>
<dbReference type="Proteomes" id="UP000285278">
    <property type="component" value="Unassembled WGS sequence"/>
</dbReference>
<keyword evidence="1" id="KW-0812">Transmembrane</keyword>
<feature type="transmembrane region" description="Helical" evidence="1">
    <location>
        <begin position="20"/>
        <end position="41"/>
    </location>
</feature>
<dbReference type="EMBL" id="QXJK01000001">
    <property type="protein sequence ID" value="RIX36756.1"/>
    <property type="molecule type" value="Genomic_DNA"/>
</dbReference>
<evidence type="ECO:0000313" key="3">
    <source>
        <dbReference type="Proteomes" id="UP000285278"/>
    </source>
</evidence>
<feature type="transmembrane region" description="Helical" evidence="1">
    <location>
        <begin position="103"/>
        <end position="129"/>
    </location>
</feature>
<keyword evidence="1" id="KW-0472">Membrane</keyword>
<feature type="transmembrane region" description="Helical" evidence="1">
    <location>
        <begin position="172"/>
        <end position="194"/>
    </location>
</feature>
<name>A0A418Q9W1_9CORY</name>
<gene>
    <name evidence="2" type="ORF">D3M95_00680</name>
</gene>
<sequence>MLGIINSEWLRTKSLKGTWILLGFAVLSLVLPAALTLNAVQNLQSQGLDLAELGAINASQAGGGLVPALMFIIALSAVRVSSERAHNLHAQSFLVISARWKQVAASMLVNMLLSVVAGVIGLAIALVLLSSTPLPLMTNDAGKIGWMVLAIAAISVMASALGVLIPSVAGAVALPLIWATAFEGILVSTSQFLADNVAPYLPFNNVLMLTSTQPTVHTPAISGIILILWAGLLAAAAFFVNESRDVK</sequence>
<proteinExistence type="predicted"/>
<feature type="transmembrane region" description="Helical" evidence="1">
    <location>
        <begin position="144"/>
        <end position="165"/>
    </location>
</feature>
<evidence type="ECO:0000256" key="1">
    <source>
        <dbReference type="SAM" id="Phobius"/>
    </source>
</evidence>
<dbReference type="STRING" id="1451189.CFAL_09040"/>
<dbReference type="RefSeq" id="WP_025403361.1">
    <property type="nucleotide sequence ID" value="NZ_CBCRUA010000001.1"/>
</dbReference>
<keyword evidence="1" id="KW-1133">Transmembrane helix</keyword>
<organism evidence="2 3">
    <name type="scientific">Corynebacterium falsenii</name>
    <dbReference type="NCBI Taxonomy" id="108486"/>
    <lineage>
        <taxon>Bacteria</taxon>
        <taxon>Bacillati</taxon>
        <taxon>Actinomycetota</taxon>
        <taxon>Actinomycetes</taxon>
        <taxon>Mycobacteriales</taxon>
        <taxon>Corynebacteriaceae</taxon>
        <taxon>Corynebacterium</taxon>
    </lineage>
</organism>
<feature type="transmembrane region" description="Helical" evidence="1">
    <location>
        <begin position="220"/>
        <end position="240"/>
    </location>
</feature>
<evidence type="ECO:0000313" key="2">
    <source>
        <dbReference type="EMBL" id="RIX36756.1"/>
    </source>
</evidence>